<evidence type="ECO:0000313" key="2">
    <source>
        <dbReference type="EMBL" id="CAH0478945.1"/>
    </source>
</evidence>
<feature type="region of interest" description="Disordered" evidence="1">
    <location>
        <begin position="1"/>
        <end position="27"/>
    </location>
</feature>
<gene>
    <name evidence="2" type="ORF">PBS003_LOCUS5620</name>
</gene>
<comment type="caution">
    <text evidence="2">The sequence shown here is derived from an EMBL/GenBank/DDBJ whole genome shotgun (WGS) entry which is preliminary data.</text>
</comment>
<evidence type="ECO:0000313" key="3">
    <source>
        <dbReference type="Proteomes" id="UP001160483"/>
    </source>
</evidence>
<evidence type="ECO:0000256" key="1">
    <source>
        <dbReference type="SAM" id="MobiDB-lite"/>
    </source>
</evidence>
<name>A0AAU9L0J2_9STRA</name>
<protein>
    <submittedName>
        <fullName evidence="2">Uncharacterized protein</fullName>
    </submittedName>
</protein>
<accession>A0AAU9L0J2</accession>
<dbReference type="EMBL" id="CAKKTJ010000281">
    <property type="protein sequence ID" value="CAH0478945.1"/>
    <property type="molecule type" value="Genomic_DNA"/>
</dbReference>
<reference evidence="2" key="1">
    <citation type="submission" date="2021-11" db="EMBL/GenBank/DDBJ databases">
        <authorList>
            <person name="Islam A."/>
            <person name="Islam S."/>
            <person name="Flora M.S."/>
            <person name="Rahman M."/>
            <person name="Ziaur R.M."/>
            <person name="Epstein J.H."/>
            <person name="Hassan M."/>
            <person name="Klassen M."/>
            <person name="Woodard K."/>
            <person name="Webb A."/>
            <person name="Webby R.J."/>
            <person name="El Zowalaty M.E."/>
        </authorList>
    </citation>
    <scope>NUCLEOTIDE SEQUENCE</scope>
    <source>
        <strain evidence="2">Pbs3</strain>
    </source>
</reference>
<dbReference type="Proteomes" id="UP001160483">
    <property type="component" value="Unassembled WGS sequence"/>
</dbReference>
<organism evidence="2 3">
    <name type="scientific">Peronospora belbahrii</name>
    <dbReference type="NCBI Taxonomy" id="622444"/>
    <lineage>
        <taxon>Eukaryota</taxon>
        <taxon>Sar</taxon>
        <taxon>Stramenopiles</taxon>
        <taxon>Oomycota</taxon>
        <taxon>Peronosporomycetes</taxon>
        <taxon>Peronosporales</taxon>
        <taxon>Peronosporaceae</taxon>
        <taxon>Peronospora</taxon>
    </lineage>
</organism>
<proteinExistence type="predicted"/>
<sequence>MRLGAPNLAKLRNMRQNPGRAKPQQTNGNLLLAQQVALRVQPLKVVTTMSSARFSDDPGVPILEAIVDGKIVVASISTVRSSPRYKSFHDMCRCRKNGHLPQGSNPSKSELA</sequence>
<dbReference type="AlphaFoldDB" id="A0AAU9L0J2"/>